<comment type="caution">
    <text evidence="8">The sequence shown here is derived from an EMBL/GenBank/DDBJ whole genome shotgun (WGS) entry which is preliminary data.</text>
</comment>
<proteinExistence type="predicted"/>
<feature type="domain" description="L-type lectin-like" evidence="7">
    <location>
        <begin position="55"/>
        <end position="245"/>
    </location>
</feature>
<evidence type="ECO:0000256" key="5">
    <source>
        <dbReference type="ARBA" id="ARBA00023136"/>
    </source>
</evidence>
<evidence type="ECO:0000259" key="7">
    <source>
        <dbReference type="Pfam" id="PF03388"/>
    </source>
</evidence>
<dbReference type="Proteomes" id="UP000249542">
    <property type="component" value="Unassembled WGS sequence"/>
</dbReference>
<dbReference type="InterPro" id="IPR051136">
    <property type="entry name" value="Intracellular_Lectin-GPT"/>
</dbReference>
<dbReference type="Pfam" id="PF03388">
    <property type="entry name" value="Lectin_leg-like"/>
    <property type="match status" value="1"/>
</dbReference>
<dbReference type="AlphaFoldDB" id="A0A2W7HYX5"/>
<gene>
    <name evidence="8" type="ORF">LX95_02161</name>
</gene>
<protein>
    <submittedName>
        <fullName evidence="8">Gliding motility-associated-like protein</fullName>
    </submittedName>
</protein>
<dbReference type="PANTHER" id="PTHR12223">
    <property type="entry name" value="VESICULAR MANNOSE-BINDING LECTIN"/>
    <property type="match status" value="1"/>
</dbReference>
<evidence type="ECO:0000256" key="4">
    <source>
        <dbReference type="ARBA" id="ARBA00022989"/>
    </source>
</evidence>
<evidence type="ECO:0000256" key="3">
    <source>
        <dbReference type="ARBA" id="ARBA00022729"/>
    </source>
</evidence>
<keyword evidence="4" id="KW-1133">Transmembrane helix</keyword>
<dbReference type="GO" id="GO:0006888">
    <property type="term" value="P:endoplasmic reticulum to Golgi vesicle-mediated transport"/>
    <property type="evidence" value="ECO:0007669"/>
    <property type="project" value="TreeGrafter"/>
</dbReference>
<keyword evidence="3 6" id="KW-0732">Signal</keyword>
<dbReference type="GO" id="GO:0004553">
    <property type="term" value="F:hydrolase activity, hydrolyzing O-glycosyl compounds"/>
    <property type="evidence" value="ECO:0007669"/>
    <property type="project" value="UniProtKB-ARBA"/>
</dbReference>
<dbReference type="PANTHER" id="PTHR12223:SF28">
    <property type="entry name" value="LECTIN, MANNOSE BINDING 1 LIKE"/>
    <property type="match status" value="1"/>
</dbReference>
<evidence type="ECO:0000256" key="2">
    <source>
        <dbReference type="ARBA" id="ARBA00022692"/>
    </source>
</evidence>
<keyword evidence="5" id="KW-0472">Membrane</keyword>
<evidence type="ECO:0000313" key="9">
    <source>
        <dbReference type="Proteomes" id="UP000249542"/>
    </source>
</evidence>
<evidence type="ECO:0000256" key="6">
    <source>
        <dbReference type="SAM" id="SignalP"/>
    </source>
</evidence>
<dbReference type="InterPro" id="IPR005052">
    <property type="entry name" value="Lectin_leg"/>
</dbReference>
<dbReference type="NCBIfam" id="TIGR04131">
    <property type="entry name" value="Bac_Flav_CTERM"/>
    <property type="match status" value="1"/>
</dbReference>
<sequence>MKKLTLLKDGNNSTLYTCCFLFFILLIPFSNFAQNTLVAELTGNPPDFSGWTDTNITTDGEEIILTEASNTEAGAIFFSQPYNLNQCERWRVEFDFRIFDGNGADGLSFWYLENPPTNFVNGASIGLPPNSRGIKVCFDTYDNHGGQFGNNPNPEIQVYYGEGYAENFPEPDMIKEFFGNLRSTDYQRAEISWDNGNIEVVIDGNIVLAGTPQAFDGVENIAEGYFGFSASTGAISDRHSIKNVEVYIDAIQLDSDYEQIVECDQNGDGFADFDLTSAENSFSAIGDFTYYTSISDAGSGQNSIPDSFLNPFTNQTAYQNQIIYVRVENEVGCYVIGELELVLASAPALDSILVSIPGRCDIDHDGYENYDLTQVVDQLIMNPQDYDISYYETQGDANTGDILNSIQNPASYSVNAGATKTIYVRIGSIGDSDCYAVGAIMLQTYMTPEIISAVQLNVCDNNSNDYIFDLTQNTSNVLGNQNPANSTVTYYNTLLDANEATNEITNLTNYQLTIAGCETIYVRIENHAQNQCYETSSFDICVEDVIVGTPVDLQECATTDSGLASFDLTINDSNILSGQNPLEYNVEYFLTLSAANNSQNPIQNELNYQAQNPQQTIYVRIENNIDSDCYQVESFVITSVKNEVIGLDSITACENDENTVFDLTEAEDLINLTQNQQIIGYYNTQDNANTNSNPITAVSNYVVNSNNETIIIRVQDSQEPCFLLYSLQLVIEDCEEDFFIPNGFSPNADGMNDNFEISGLYENHPNFEIQIFSRNGRKIYEGNNTKDFWDGNSNQGGELPTGTYFYVLNLNDSSSEIIKGWVYLNR</sequence>
<dbReference type="InterPro" id="IPR013320">
    <property type="entry name" value="ConA-like_dom_sf"/>
</dbReference>
<evidence type="ECO:0000256" key="1">
    <source>
        <dbReference type="ARBA" id="ARBA00004479"/>
    </source>
</evidence>
<dbReference type="Gene3D" id="2.60.120.200">
    <property type="match status" value="1"/>
</dbReference>
<dbReference type="GO" id="GO:0005537">
    <property type="term" value="F:D-mannose binding"/>
    <property type="evidence" value="ECO:0007669"/>
    <property type="project" value="TreeGrafter"/>
</dbReference>
<dbReference type="SUPFAM" id="SSF49899">
    <property type="entry name" value="Concanavalin A-like lectins/glucanases"/>
    <property type="match status" value="1"/>
</dbReference>
<feature type="chain" id="PRO_5016077229" evidence="6">
    <location>
        <begin position="34"/>
        <end position="826"/>
    </location>
</feature>
<accession>A0A2W7HYX5</accession>
<dbReference type="RefSeq" id="WP_111541435.1">
    <property type="nucleotide sequence ID" value="NZ_QKYV01000005.1"/>
</dbReference>
<comment type="subcellular location">
    <subcellularLocation>
        <location evidence="1">Membrane</location>
        <topology evidence="1">Single-pass type I membrane protein</topology>
    </subcellularLocation>
</comment>
<dbReference type="GO" id="GO:0016020">
    <property type="term" value="C:membrane"/>
    <property type="evidence" value="ECO:0007669"/>
    <property type="project" value="UniProtKB-SubCell"/>
</dbReference>
<name>A0A2W7HYX5_9FLAO</name>
<dbReference type="GO" id="GO:0030134">
    <property type="term" value="C:COPII-coated ER to Golgi transport vesicle"/>
    <property type="evidence" value="ECO:0007669"/>
    <property type="project" value="TreeGrafter"/>
</dbReference>
<reference evidence="8 9" key="1">
    <citation type="submission" date="2018-06" db="EMBL/GenBank/DDBJ databases">
        <title>Genomic Encyclopedia of Archaeal and Bacterial Type Strains, Phase II (KMG-II): from individual species to whole genera.</title>
        <authorList>
            <person name="Goeker M."/>
        </authorList>
    </citation>
    <scope>NUCLEOTIDE SEQUENCE [LARGE SCALE GENOMIC DNA]</scope>
    <source>
        <strain evidence="8 9">DSM 15361</strain>
    </source>
</reference>
<feature type="signal peptide" evidence="6">
    <location>
        <begin position="1"/>
        <end position="33"/>
    </location>
</feature>
<dbReference type="Pfam" id="PF13585">
    <property type="entry name" value="CHU_C"/>
    <property type="match status" value="1"/>
</dbReference>
<dbReference type="GO" id="GO:0005975">
    <property type="term" value="P:carbohydrate metabolic process"/>
    <property type="evidence" value="ECO:0007669"/>
    <property type="project" value="UniProtKB-ARBA"/>
</dbReference>
<evidence type="ECO:0000313" key="8">
    <source>
        <dbReference type="EMBL" id="PZW39796.1"/>
    </source>
</evidence>
<dbReference type="EMBL" id="QKYV01000005">
    <property type="protein sequence ID" value="PZW39796.1"/>
    <property type="molecule type" value="Genomic_DNA"/>
</dbReference>
<organism evidence="8 9">
    <name type="scientific">Mesonia algae</name>
    <dbReference type="NCBI Taxonomy" id="213248"/>
    <lineage>
        <taxon>Bacteria</taxon>
        <taxon>Pseudomonadati</taxon>
        <taxon>Bacteroidota</taxon>
        <taxon>Flavobacteriia</taxon>
        <taxon>Flavobacteriales</taxon>
        <taxon>Flavobacteriaceae</taxon>
        <taxon>Mesonia</taxon>
    </lineage>
</organism>
<keyword evidence="9" id="KW-1185">Reference proteome</keyword>
<keyword evidence="2" id="KW-0812">Transmembrane</keyword>
<dbReference type="InterPro" id="IPR026341">
    <property type="entry name" value="T9SS_type_B"/>
</dbReference>